<name>A0ABW3ZX26_9BACI</name>
<dbReference type="PROSITE" id="PS50164">
    <property type="entry name" value="GIY_YIG"/>
    <property type="match status" value="1"/>
</dbReference>
<dbReference type="CDD" id="cd10456">
    <property type="entry name" value="GIY-YIG_UPF0213"/>
    <property type="match status" value="1"/>
</dbReference>
<keyword evidence="4" id="KW-1185">Reference proteome</keyword>
<reference evidence="4" key="1">
    <citation type="journal article" date="2019" name="Int. J. Syst. Evol. Microbiol.">
        <title>The Global Catalogue of Microorganisms (GCM) 10K type strain sequencing project: providing services to taxonomists for standard genome sequencing and annotation.</title>
        <authorList>
            <consortium name="The Broad Institute Genomics Platform"/>
            <consortium name="The Broad Institute Genome Sequencing Center for Infectious Disease"/>
            <person name="Wu L."/>
            <person name="Ma J."/>
        </authorList>
    </citation>
    <scope>NUCLEOTIDE SEQUENCE [LARGE SCALE GENOMIC DNA]</scope>
    <source>
        <strain evidence="4">CCUG 54822</strain>
    </source>
</reference>
<dbReference type="InterPro" id="IPR035901">
    <property type="entry name" value="GIY-YIG_endonuc_sf"/>
</dbReference>
<evidence type="ECO:0000259" key="2">
    <source>
        <dbReference type="PROSITE" id="PS50164"/>
    </source>
</evidence>
<dbReference type="Gene3D" id="3.40.1440.10">
    <property type="entry name" value="GIY-YIG endonuclease"/>
    <property type="match status" value="1"/>
</dbReference>
<protein>
    <submittedName>
        <fullName evidence="3">GIY-YIG nuclease family protein</fullName>
    </submittedName>
</protein>
<evidence type="ECO:0000313" key="3">
    <source>
        <dbReference type="EMBL" id="MFD1362600.1"/>
    </source>
</evidence>
<organism evidence="3 4">
    <name type="scientific">Lentibacillus salinarum</name>
    <dbReference type="NCBI Taxonomy" id="446820"/>
    <lineage>
        <taxon>Bacteria</taxon>
        <taxon>Bacillati</taxon>
        <taxon>Bacillota</taxon>
        <taxon>Bacilli</taxon>
        <taxon>Bacillales</taxon>
        <taxon>Bacillaceae</taxon>
        <taxon>Lentibacillus</taxon>
    </lineage>
</organism>
<dbReference type="Proteomes" id="UP001597178">
    <property type="component" value="Unassembled WGS sequence"/>
</dbReference>
<accession>A0ABW3ZX26</accession>
<evidence type="ECO:0000256" key="1">
    <source>
        <dbReference type="ARBA" id="ARBA00007435"/>
    </source>
</evidence>
<dbReference type="SUPFAM" id="SSF82771">
    <property type="entry name" value="GIY-YIG endonuclease"/>
    <property type="match status" value="1"/>
</dbReference>
<gene>
    <name evidence="3" type="ORF">ACFQ4A_13130</name>
</gene>
<dbReference type="RefSeq" id="WP_382401310.1">
    <property type="nucleotide sequence ID" value="NZ_JBHTNH010000028.1"/>
</dbReference>
<comment type="similarity">
    <text evidence="1">Belongs to the UPF0213 family.</text>
</comment>
<evidence type="ECO:0000313" key="4">
    <source>
        <dbReference type="Proteomes" id="UP001597178"/>
    </source>
</evidence>
<comment type="caution">
    <text evidence="3">The sequence shown here is derived from an EMBL/GenBank/DDBJ whole genome shotgun (WGS) entry which is preliminary data.</text>
</comment>
<dbReference type="InterPro" id="IPR050190">
    <property type="entry name" value="UPF0213_domain"/>
</dbReference>
<sequence>MENNEHIVYILKCADNTLYTGYTTDLEHRVTMHEEGKGAKYTRGRGPFQVVFMEKFPTKEEAMQREHEIKQLTRKGKAQLIRDKLKEVMTYENPEEL</sequence>
<feature type="domain" description="GIY-YIG" evidence="2">
    <location>
        <begin position="4"/>
        <end position="79"/>
    </location>
</feature>
<dbReference type="PANTHER" id="PTHR34477">
    <property type="entry name" value="UPF0213 PROTEIN YHBQ"/>
    <property type="match status" value="1"/>
</dbReference>
<dbReference type="InterPro" id="IPR000305">
    <property type="entry name" value="GIY-YIG_endonuc"/>
</dbReference>
<proteinExistence type="inferred from homology"/>
<dbReference type="Pfam" id="PF01541">
    <property type="entry name" value="GIY-YIG"/>
    <property type="match status" value="1"/>
</dbReference>
<dbReference type="EMBL" id="JBHTNH010000028">
    <property type="protein sequence ID" value="MFD1362600.1"/>
    <property type="molecule type" value="Genomic_DNA"/>
</dbReference>
<dbReference type="PANTHER" id="PTHR34477:SF1">
    <property type="entry name" value="UPF0213 PROTEIN YHBQ"/>
    <property type="match status" value="1"/>
</dbReference>